<dbReference type="EMBL" id="UPHP01000143">
    <property type="protein sequence ID" value="VBA44044.1"/>
    <property type="molecule type" value="Genomic_DNA"/>
</dbReference>
<dbReference type="RefSeq" id="WP_122445292.1">
    <property type="nucleotide sequence ID" value="NZ_UPHP01000143.1"/>
</dbReference>
<name>A0A498QH28_9MYCO</name>
<keyword evidence="3" id="KW-1185">Reference proteome</keyword>
<evidence type="ECO:0000313" key="3">
    <source>
        <dbReference type="Proteomes" id="UP000273307"/>
    </source>
</evidence>
<feature type="chain" id="PRO_5019754916" evidence="1">
    <location>
        <begin position="24"/>
        <end position="171"/>
    </location>
</feature>
<evidence type="ECO:0000313" key="2">
    <source>
        <dbReference type="EMBL" id="VBA44044.1"/>
    </source>
</evidence>
<proteinExistence type="predicted"/>
<evidence type="ECO:0000256" key="1">
    <source>
        <dbReference type="SAM" id="SignalP"/>
    </source>
</evidence>
<protein>
    <submittedName>
        <fullName evidence="2">Uncharacterized protein</fullName>
    </submittedName>
</protein>
<feature type="signal peptide" evidence="1">
    <location>
        <begin position="1"/>
        <end position="23"/>
    </location>
</feature>
<keyword evidence="1" id="KW-0732">Signal</keyword>
<dbReference type="OrthoDB" id="4747765at2"/>
<accession>A0A498QH28</accession>
<reference evidence="2 3" key="1">
    <citation type="submission" date="2018-09" db="EMBL/GenBank/DDBJ databases">
        <authorList>
            <person name="Tagini F."/>
        </authorList>
    </citation>
    <scope>NUCLEOTIDE SEQUENCE [LARGE SCALE GENOMIC DNA]</scope>
    <source>
        <strain evidence="2 3">MK136</strain>
    </source>
</reference>
<sequence length="171" mass="18026">MVKVLAAVLLAGVVCLGCTTASATPTLDSFLADLPSDLAAAESTDQVRAVVATAPAEVSSTDTGGVLQLQFPPREVSWFVTTWRLVRPYAVAADPHQLSWRVVLYQQQVSDPNGSRIATVPIRFGTWTITLRLEGRPAGDMPDVVSGASAAYDLTRYAARVVGLEIAGPGS</sequence>
<dbReference type="Proteomes" id="UP000273307">
    <property type="component" value="Unassembled WGS sequence"/>
</dbReference>
<dbReference type="AlphaFoldDB" id="A0A498QH28"/>
<gene>
    <name evidence="2" type="ORF">LAUMK136_05421</name>
</gene>
<organism evidence="2 3">
    <name type="scientific">Mycobacterium attenuatum</name>
    <dbReference type="NCBI Taxonomy" id="2341086"/>
    <lineage>
        <taxon>Bacteria</taxon>
        <taxon>Bacillati</taxon>
        <taxon>Actinomycetota</taxon>
        <taxon>Actinomycetes</taxon>
        <taxon>Mycobacteriales</taxon>
        <taxon>Mycobacteriaceae</taxon>
        <taxon>Mycobacterium</taxon>
    </lineage>
</organism>